<evidence type="ECO:0000256" key="1">
    <source>
        <dbReference type="SAM" id="SignalP"/>
    </source>
</evidence>
<evidence type="ECO:0000313" key="3">
    <source>
        <dbReference type="EMBL" id="RXG24802.1"/>
    </source>
</evidence>
<dbReference type="SUPFAM" id="SSF50156">
    <property type="entry name" value="PDZ domain-like"/>
    <property type="match status" value="1"/>
</dbReference>
<dbReference type="Gene3D" id="2.30.42.10">
    <property type="match status" value="1"/>
</dbReference>
<gene>
    <name evidence="3" type="ORF">DSM00_598</name>
</gene>
<dbReference type="InterPro" id="IPR041489">
    <property type="entry name" value="PDZ_6"/>
</dbReference>
<dbReference type="EMBL" id="QOVM01000001">
    <property type="protein sequence ID" value="RXG24802.1"/>
    <property type="molecule type" value="Genomic_DNA"/>
</dbReference>
<feature type="domain" description="PDZ" evidence="2">
    <location>
        <begin position="376"/>
        <end position="423"/>
    </location>
</feature>
<sequence>MRYAQLIYLFTALLSLNCAFAQGRFLLPKNVSKEKIKVKIVNNLIVIPVHINGVELSMLLDTGVRSTILFNANSNLKLNNETKVVLTGAGAGEDAEAIKSTHNIINIGTTSAINQTIVHLSDNERNFSSRLGFPVNGIIGYALFKDFIVEINYAREYINLYNKADYKRRNCRSCVTIPLEFHSSKPYALLQMQIGKNSFLAKLLVDTGSGDALWLFEKSHKGITIPDNSFKNNLGLGFNGEVTGVRSKLDRLDLGDFSLEKVNVAYPDSNSINYINRLHFRNGSLGSEVLKRFTVVIDYNSKKMLLKKNKFFDEPFKYDRSGLVIQHNGSDIIAEYDRKIVEEFSGDQQSGGYESIFLATNTVEFKQFKLSPNYEVAAIREESPGSKAGLRVGDKLIKINGKKVRNLKLQDITRYFYRDEGEVLKLEILRGGIAYDYKFTLKKILKD</sequence>
<comment type="caution">
    <text evidence="3">The sequence shown here is derived from an EMBL/GenBank/DDBJ whole genome shotgun (WGS) entry which is preliminary data.</text>
</comment>
<dbReference type="SUPFAM" id="SSF50630">
    <property type="entry name" value="Acid proteases"/>
    <property type="match status" value="1"/>
</dbReference>
<dbReference type="RefSeq" id="WP_128756517.1">
    <property type="nucleotide sequence ID" value="NZ_QOVM01000001.1"/>
</dbReference>
<dbReference type="Gene3D" id="2.40.70.10">
    <property type="entry name" value="Acid Proteases"/>
    <property type="match status" value="2"/>
</dbReference>
<reference evidence="3 4" key="1">
    <citation type="submission" date="2018-07" db="EMBL/GenBank/DDBJ databases">
        <title>Leeuwenhoekiella genomics.</title>
        <authorList>
            <person name="Tahon G."/>
            <person name="Willems A."/>
        </authorList>
    </citation>
    <scope>NUCLEOTIDE SEQUENCE [LARGE SCALE GENOMIC DNA]</scope>
    <source>
        <strain evidence="3 4">LMG 22550</strain>
    </source>
</reference>
<dbReference type="Pfam" id="PF17820">
    <property type="entry name" value="PDZ_6"/>
    <property type="match status" value="1"/>
</dbReference>
<keyword evidence="1" id="KW-0732">Signal</keyword>
<dbReference type="Proteomes" id="UP000289238">
    <property type="component" value="Unassembled WGS sequence"/>
</dbReference>
<dbReference type="AlphaFoldDB" id="A0A4V1KRG2"/>
<dbReference type="OrthoDB" id="3521766at2"/>
<feature type="chain" id="PRO_5020856436" evidence="1">
    <location>
        <begin position="22"/>
        <end position="447"/>
    </location>
</feature>
<keyword evidence="4" id="KW-1185">Reference proteome</keyword>
<dbReference type="InterPro" id="IPR021109">
    <property type="entry name" value="Peptidase_aspartic_dom_sf"/>
</dbReference>
<feature type="signal peptide" evidence="1">
    <location>
        <begin position="1"/>
        <end position="21"/>
    </location>
</feature>
<protein>
    <submittedName>
        <fullName evidence="3">PDZ domain-containing protein</fullName>
    </submittedName>
</protein>
<dbReference type="PROSITE" id="PS50106">
    <property type="entry name" value="PDZ"/>
    <property type="match status" value="1"/>
</dbReference>
<proteinExistence type="predicted"/>
<dbReference type="InterPro" id="IPR001478">
    <property type="entry name" value="PDZ"/>
</dbReference>
<accession>A0A4V1KRG2</accession>
<dbReference type="Pfam" id="PF13650">
    <property type="entry name" value="Asp_protease_2"/>
    <property type="match status" value="1"/>
</dbReference>
<organism evidence="3 4">
    <name type="scientific">Leeuwenhoekiella aequorea</name>
    <dbReference type="NCBI Taxonomy" id="283736"/>
    <lineage>
        <taxon>Bacteria</taxon>
        <taxon>Pseudomonadati</taxon>
        <taxon>Bacteroidota</taxon>
        <taxon>Flavobacteriia</taxon>
        <taxon>Flavobacteriales</taxon>
        <taxon>Flavobacteriaceae</taxon>
        <taxon>Leeuwenhoekiella</taxon>
    </lineage>
</organism>
<evidence type="ECO:0000313" key="4">
    <source>
        <dbReference type="Proteomes" id="UP000289238"/>
    </source>
</evidence>
<dbReference type="SMART" id="SM00228">
    <property type="entry name" value="PDZ"/>
    <property type="match status" value="1"/>
</dbReference>
<evidence type="ECO:0000259" key="2">
    <source>
        <dbReference type="PROSITE" id="PS50106"/>
    </source>
</evidence>
<dbReference type="InterPro" id="IPR036034">
    <property type="entry name" value="PDZ_sf"/>
</dbReference>
<name>A0A4V1KRG2_9FLAO</name>